<comment type="caution">
    <text evidence="9">The sequence shown here is derived from an EMBL/GenBank/DDBJ whole genome shotgun (WGS) entry which is preliminary data.</text>
</comment>
<dbReference type="Gene3D" id="3.30.565.10">
    <property type="entry name" value="Histidine kinase-like ATPase, C-terminal domain"/>
    <property type="match status" value="1"/>
</dbReference>
<dbReference type="AlphaFoldDB" id="A0A951UKF3"/>
<dbReference type="EC" id="2.7.13.3" evidence="2"/>
<comment type="catalytic activity">
    <reaction evidence="1">
        <text>ATP + protein L-histidine = ADP + protein N-phospho-L-histidine.</text>
        <dbReference type="EC" id="2.7.13.3"/>
    </reaction>
</comment>
<keyword evidence="3" id="KW-0597">Phosphoprotein</keyword>
<evidence type="ECO:0000256" key="4">
    <source>
        <dbReference type="ARBA" id="ARBA00022679"/>
    </source>
</evidence>
<dbReference type="SUPFAM" id="SSF55874">
    <property type="entry name" value="ATPase domain of HSP90 chaperone/DNA topoisomerase II/histidine kinase"/>
    <property type="match status" value="1"/>
</dbReference>
<dbReference type="SUPFAM" id="SSF47384">
    <property type="entry name" value="Homodimeric domain of signal transducing histidine kinase"/>
    <property type="match status" value="1"/>
</dbReference>
<dbReference type="GO" id="GO:0016036">
    <property type="term" value="P:cellular response to phosphate starvation"/>
    <property type="evidence" value="ECO:0007669"/>
    <property type="project" value="TreeGrafter"/>
</dbReference>
<dbReference type="SMART" id="SM00091">
    <property type="entry name" value="PAS"/>
    <property type="match status" value="1"/>
</dbReference>
<evidence type="ECO:0000256" key="2">
    <source>
        <dbReference type="ARBA" id="ARBA00012438"/>
    </source>
</evidence>
<evidence type="ECO:0000256" key="6">
    <source>
        <dbReference type="ARBA" id="ARBA00023012"/>
    </source>
</evidence>
<reference evidence="9" key="1">
    <citation type="submission" date="2021-05" db="EMBL/GenBank/DDBJ databases">
        <authorList>
            <person name="Pietrasiak N."/>
            <person name="Ward R."/>
            <person name="Stajich J.E."/>
            <person name="Kurbessoian T."/>
        </authorList>
    </citation>
    <scope>NUCLEOTIDE SEQUENCE</scope>
    <source>
        <strain evidence="9">UHER 2000/2452</strain>
    </source>
</reference>
<evidence type="ECO:0000256" key="7">
    <source>
        <dbReference type="ARBA" id="ARBA00023136"/>
    </source>
</evidence>
<reference evidence="9" key="2">
    <citation type="journal article" date="2022" name="Microbiol. Resour. Announc.">
        <title>Metagenome Sequencing to Explore Phylogenomics of Terrestrial Cyanobacteria.</title>
        <authorList>
            <person name="Ward R.D."/>
            <person name="Stajich J.E."/>
            <person name="Johansen J.R."/>
            <person name="Huntemann M."/>
            <person name="Clum A."/>
            <person name="Foster B."/>
            <person name="Foster B."/>
            <person name="Roux S."/>
            <person name="Palaniappan K."/>
            <person name="Varghese N."/>
            <person name="Mukherjee S."/>
            <person name="Reddy T.B.K."/>
            <person name="Daum C."/>
            <person name="Copeland A."/>
            <person name="Chen I.A."/>
            <person name="Ivanova N.N."/>
            <person name="Kyrpides N.C."/>
            <person name="Shapiro N."/>
            <person name="Eloe-Fadrosh E.A."/>
            <person name="Pietrasiak N."/>
        </authorList>
    </citation>
    <scope>NUCLEOTIDE SEQUENCE</scope>
    <source>
        <strain evidence="9">UHER 2000/2452</strain>
    </source>
</reference>
<dbReference type="InterPro" id="IPR004358">
    <property type="entry name" value="Sig_transdc_His_kin-like_C"/>
</dbReference>
<evidence type="ECO:0000313" key="10">
    <source>
        <dbReference type="Proteomes" id="UP000757435"/>
    </source>
</evidence>
<sequence length="486" mass="54747">MAVLEFFSGLGIGLSLLWWQRSRFHARLDNLARKFKPNVSDLPFSSTAQLALAIGHQQKVQQQLEQQLETYRQIVQVAPVGYLQVDDENRFIWCNQQAQILLGIKPETYPTQPRLLLELVRSYELDDLIEQTRNTGKPCQSEWIFYPVSADPLNIATQRTYALRGYGIPLRENQTGIFLENRQEAMSIMQQHDRWASDLAHELKTPLTSIRLVAETLQSRLEPPLKGWVDRLINETVRLSNLVEDLLDLSRIERGSSSPLKLKPTDLVELIHSVWNSLEPLARKRDLTLEYSGPDRLIILIDQSRFHRLLVNLLDNSIKYSPFHHPIRITVSLQPPQNSLNASHQNASHSKIPESYASVHLDVIDYGSGFPEKDLPHVFERFYRADPSRARLAVSSSATQPSVSQPSGVGFTVPSSKSAWVNSPNGLDAQIQGGNGLGLAIAQQIVEVHQGSIRASNHPETGGAWLQVRLPQQMSASSVEHPTNRS</sequence>
<dbReference type="InterPro" id="IPR003661">
    <property type="entry name" value="HisK_dim/P_dom"/>
</dbReference>
<name>A0A951UKF3_9CYAN</name>
<dbReference type="SUPFAM" id="SSF55785">
    <property type="entry name" value="PYP-like sensor domain (PAS domain)"/>
    <property type="match status" value="1"/>
</dbReference>
<dbReference type="CDD" id="cd00082">
    <property type="entry name" value="HisKA"/>
    <property type="match status" value="1"/>
</dbReference>
<dbReference type="CDD" id="cd00130">
    <property type="entry name" value="PAS"/>
    <property type="match status" value="1"/>
</dbReference>
<accession>A0A951UKF3</accession>
<keyword evidence="7" id="KW-0472">Membrane</keyword>
<proteinExistence type="predicted"/>
<keyword evidence="5 9" id="KW-0418">Kinase</keyword>
<dbReference type="GO" id="GO:0004721">
    <property type="term" value="F:phosphoprotein phosphatase activity"/>
    <property type="evidence" value="ECO:0007669"/>
    <property type="project" value="TreeGrafter"/>
</dbReference>
<dbReference type="Pfam" id="PF00512">
    <property type="entry name" value="HisKA"/>
    <property type="match status" value="1"/>
</dbReference>
<dbReference type="Pfam" id="PF02518">
    <property type="entry name" value="HATPase_c"/>
    <property type="match status" value="1"/>
</dbReference>
<gene>
    <name evidence="9" type="ORF">KME15_00865</name>
</gene>
<dbReference type="Gene3D" id="3.30.450.20">
    <property type="entry name" value="PAS domain"/>
    <property type="match status" value="1"/>
</dbReference>
<dbReference type="Pfam" id="PF13188">
    <property type="entry name" value="PAS_8"/>
    <property type="match status" value="1"/>
</dbReference>
<dbReference type="InterPro" id="IPR003594">
    <property type="entry name" value="HATPase_dom"/>
</dbReference>
<dbReference type="InterPro" id="IPR000014">
    <property type="entry name" value="PAS"/>
</dbReference>
<keyword evidence="6" id="KW-0902">Two-component regulatory system</keyword>
<organism evidence="9 10">
    <name type="scientific">Drouetiella hepatica Uher 2000/2452</name>
    <dbReference type="NCBI Taxonomy" id="904376"/>
    <lineage>
        <taxon>Bacteria</taxon>
        <taxon>Bacillati</taxon>
        <taxon>Cyanobacteriota</taxon>
        <taxon>Cyanophyceae</taxon>
        <taxon>Oculatellales</taxon>
        <taxon>Oculatellaceae</taxon>
        <taxon>Drouetiella</taxon>
    </lineage>
</organism>
<dbReference type="Gene3D" id="1.10.287.130">
    <property type="match status" value="1"/>
</dbReference>
<evidence type="ECO:0000259" key="8">
    <source>
        <dbReference type="PROSITE" id="PS50109"/>
    </source>
</evidence>
<evidence type="ECO:0000313" key="9">
    <source>
        <dbReference type="EMBL" id="MBW4657200.1"/>
    </source>
</evidence>
<dbReference type="Proteomes" id="UP000757435">
    <property type="component" value="Unassembled WGS sequence"/>
</dbReference>
<dbReference type="PRINTS" id="PR00344">
    <property type="entry name" value="BCTRLSENSOR"/>
</dbReference>
<dbReference type="InterPro" id="IPR035965">
    <property type="entry name" value="PAS-like_dom_sf"/>
</dbReference>
<evidence type="ECO:0000256" key="1">
    <source>
        <dbReference type="ARBA" id="ARBA00000085"/>
    </source>
</evidence>
<dbReference type="PANTHER" id="PTHR45453:SF1">
    <property type="entry name" value="PHOSPHATE REGULON SENSOR PROTEIN PHOR"/>
    <property type="match status" value="1"/>
</dbReference>
<feature type="domain" description="Histidine kinase" evidence="8">
    <location>
        <begin position="198"/>
        <end position="474"/>
    </location>
</feature>
<dbReference type="InterPro" id="IPR036890">
    <property type="entry name" value="HATPase_C_sf"/>
</dbReference>
<dbReference type="SMART" id="SM00388">
    <property type="entry name" value="HisKA"/>
    <property type="match status" value="1"/>
</dbReference>
<dbReference type="SMART" id="SM00387">
    <property type="entry name" value="HATPase_c"/>
    <property type="match status" value="1"/>
</dbReference>
<dbReference type="GO" id="GO:0000155">
    <property type="term" value="F:phosphorelay sensor kinase activity"/>
    <property type="evidence" value="ECO:0007669"/>
    <property type="project" value="InterPro"/>
</dbReference>
<protein>
    <recommendedName>
        <fullName evidence="2">histidine kinase</fullName>
        <ecNumber evidence="2">2.7.13.3</ecNumber>
    </recommendedName>
</protein>
<dbReference type="PANTHER" id="PTHR45453">
    <property type="entry name" value="PHOSPHATE REGULON SENSOR PROTEIN PHOR"/>
    <property type="match status" value="1"/>
</dbReference>
<dbReference type="CDD" id="cd00075">
    <property type="entry name" value="HATPase"/>
    <property type="match status" value="1"/>
</dbReference>
<dbReference type="EMBL" id="JAHHHD010000001">
    <property type="protein sequence ID" value="MBW4657200.1"/>
    <property type="molecule type" value="Genomic_DNA"/>
</dbReference>
<dbReference type="PROSITE" id="PS50109">
    <property type="entry name" value="HIS_KIN"/>
    <property type="match status" value="1"/>
</dbReference>
<evidence type="ECO:0000256" key="3">
    <source>
        <dbReference type="ARBA" id="ARBA00022553"/>
    </source>
</evidence>
<dbReference type="GO" id="GO:0005886">
    <property type="term" value="C:plasma membrane"/>
    <property type="evidence" value="ECO:0007669"/>
    <property type="project" value="TreeGrafter"/>
</dbReference>
<keyword evidence="4" id="KW-0808">Transferase</keyword>
<evidence type="ECO:0000256" key="5">
    <source>
        <dbReference type="ARBA" id="ARBA00022777"/>
    </source>
</evidence>
<dbReference type="InterPro" id="IPR036097">
    <property type="entry name" value="HisK_dim/P_sf"/>
</dbReference>
<dbReference type="InterPro" id="IPR050351">
    <property type="entry name" value="BphY/WalK/GraS-like"/>
</dbReference>
<dbReference type="InterPro" id="IPR005467">
    <property type="entry name" value="His_kinase_dom"/>
</dbReference>